<name>A0A2S9PP67_9ACTN</name>
<comment type="caution">
    <text evidence="6">The sequence shown here is derived from an EMBL/GenBank/DDBJ whole genome shotgun (WGS) entry which is preliminary data.</text>
</comment>
<dbReference type="OrthoDB" id="4335876at2"/>
<feature type="transmembrane region" description="Helical" evidence="3">
    <location>
        <begin position="81"/>
        <end position="99"/>
    </location>
</feature>
<dbReference type="Pfam" id="PF13828">
    <property type="entry name" value="DUF4190"/>
    <property type="match status" value="1"/>
</dbReference>
<proteinExistence type="predicted"/>
<sequence length="317" mass="31955">MSDSTQQPQYGAPQQPGGYGYPAPQQGGYPGEAPGGYPGAPGGAYPAPESGYGGPAQARNGLGVAALVCGIIGAVSGVVPFLFWLAGLLGLLALIFGLVGRGRAKRGEATNKGVATTGAVLGLVSLILAVVGVVIVVNAVDDAVDEINKEVDKAIASSAPKTPAPAADKGGDGAEPAAEDEAGKKKDETLAGGDTVIYDDDLKVTVSEPKKTSASEFAIGHTQGNQPYEVIVVIENAGTEKFDAGLVTADARAGAEGTAAEEIFDGDTYGNGFSGTILPGKKATVKYAFDAPKGAESLTVELSPGISHEANQWELKL</sequence>
<dbReference type="InterPro" id="IPR025241">
    <property type="entry name" value="DUF4190"/>
</dbReference>
<feature type="compositionally biased region" description="Low complexity" evidence="2">
    <location>
        <begin position="158"/>
        <end position="168"/>
    </location>
</feature>
<dbReference type="RefSeq" id="WP_105871476.1">
    <property type="nucleotide sequence ID" value="NZ_PVLV01000550.1"/>
</dbReference>
<feature type="transmembrane region" description="Helical" evidence="3">
    <location>
        <begin position="58"/>
        <end position="75"/>
    </location>
</feature>
<gene>
    <name evidence="6" type="ORF">C6N75_26880</name>
</gene>
<evidence type="ECO:0000259" key="5">
    <source>
        <dbReference type="Pfam" id="PF13828"/>
    </source>
</evidence>
<keyword evidence="3" id="KW-0812">Transmembrane</keyword>
<keyword evidence="3" id="KW-1133">Transmembrane helix</keyword>
<evidence type="ECO:0000256" key="3">
    <source>
        <dbReference type="SAM" id="Phobius"/>
    </source>
</evidence>
<accession>A0A2S9PP67</accession>
<dbReference type="Pfam" id="PF11611">
    <property type="entry name" value="DUF4352"/>
    <property type="match status" value="1"/>
</dbReference>
<feature type="region of interest" description="Disordered" evidence="2">
    <location>
        <begin position="158"/>
        <end position="190"/>
    </location>
</feature>
<evidence type="ECO:0000313" key="6">
    <source>
        <dbReference type="EMBL" id="PRH76206.1"/>
    </source>
</evidence>
<organism evidence="6 7">
    <name type="scientific">Streptomyces solincola</name>
    <dbReference type="NCBI Taxonomy" id="2100817"/>
    <lineage>
        <taxon>Bacteria</taxon>
        <taxon>Bacillati</taxon>
        <taxon>Actinomycetota</taxon>
        <taxon>Actinomycetes</taxon>
        <taxon>Kitasatosporales</taxon>
        <taxon>Streptomycetaceae</taxon>
        <taxon>Streptomyces</taxon>
    </lineage>
</organism>
<feature type="domain" description="DUF4190" evidence="5">
    <location>
        <begin position="62"/>
        <end position="131"/>
    </location>
</feature>
<evidence type="ECO:0000313" key="7">
    <source>
        <dbReference type="Proteomes" id="UP000239322"/>
    </source>
</evidence>
<dbReference type="AlphaFoldDB" id="A0A2S9PP67"/>
<evidence type="ECO:0000256" key="2">
    <source>
        <dbReference type="SAM" id="MobiDB-lite"/>
    </source>
</evidence>
<evidence type="ECO:0000259" key="4">
    <source>
        <dbReference type="Pfam" id="PF11611"/>
    </source>
</evidence>
<dbReference type="InterPro" id="IPR029050">
    <property type="entry name" value="Immunoprotect_excell_Ig-like"/>
</dbReference>
<feature type="transmembrane region" description="Helical" evidence="3">
    <location>
        <begin position="120"/>
        <end position="140"/>
    </location>
</feature>
<dbReference type="Gene3D" id="2.60.40.1240">
    <property type="match status" value="1"/>
</dbReference>
<feature type="compositionally biased region" description="Low complexity" evidence="2">
    <location>
        <begin position="1"/>
        <end position="27"/>
    </location>
</feature>
<evidence type="ECO:0008006" key="8">
    <source>
        <dbReference type="Google" id="ProtNLM"/>
    </source>
</evidence>
<feature type="domain" description="DUF4352" evidence="4">
    <location>
        <begin position="199"/>
        <end position="308"/>
    </location>
</feature>
<dbReference type="Proteomes" id="UP000239322">
    <property type="component" value="Unassembled WGS sequence"/>
</dbReference>
<keyword evidence="7" id="KW-1185">Reference proteome</keyword>
<protein>
    <recommendedName>
        <fullName evidence="8">DUF4352 domain-containing protein</fullName>
    </recommendedName>
</protein>
<reference evidence="6 7" key="1">
    <citation type="submission" date="2018-03" db="EMBL/GenBank/DDBJ databases">
        <title>Novel Streptomyces sp. from soil.</title>
        <authorList>
            <person name="Tan G.Y.A."/>
            <person name="Lee Z.Y."/>
        </authorList>
    </citation>
    <scope>NUCLEOTIDE SEQUENCE [LARGE SCALE GENOMIC DNA]</scope>
    <source>
        <strain evidence="6 7">ST5x</strain>
    </source>
</reference>
<keyword evidence="1" id="KW-0732">Signal</keyword>
<keyword evidence="3" id="KW-0472">Membrane</keyword>
<dbReference type="InterPro" id="IPR029051">
    <property type="entry name" value="DUF4352"/>
</dbReference>
<feature type="compositionally biased region" description="Gly residues" evidence="2">
    <location>
        <begin position="28"/>
        <end position="42"/>
    </location>
</feature>
<evidence type="ECO:0000256" key="1">
    <source>
        <dbReference type="ARBA" id="ARBA00022729"/>
    </source>
</evidence>
<feature type="region of interest" description="Disordered" evidence="2">
    <location>
        <begin position="1"/>
        <end position="42"/>
    </location>
</feature>
<dbReference type="EMBL" id="PVLV01000550">
    <property type="protein sequence ID" value="PRH76206.1"/>
    <property type="molecule type" value="Genomic_DNA"/>
</dbReference>